<proteinExistence type="predicted"/>
<name>A0A2T5Q1E0_LIMRT</name>
<comment type="caution">
    <text evidence="2">The sequence shown here is derived from an EMBL/GenBank/DDBJ whole genome shotgun (WGS) entry which is preliminary data.</text>
</comment>
<reference evidence="3" key="1">
    <citation type="submission" date="2018-04" db="EMBL/GenBank/DDBJ databases">
        <title>Draft Genome Sequences of 10 Lactobacillus Species from 22 Commercial Probiotic Products.</title>
        <authorList>
            <person name="Gangiredla J."/>
            <person name="Barnaba T.J."/>
            <person name="Mammel M.K."/>
            <person name="Lacher D.W."/>
            <person name="Elkins C.A."/>
            <person name="Lampel K.A."/>
            <person name="Whitehouse C.A."/>
            <person name="Tartera C."/>
        </authorList>
    </citation>
    <scope>NUCLEOTIDE SEQUENCE [LARGE SCALE GENOMIC DNA]</scope>
    <source>
        <strain evidence="3">DS12_10</strain>
    </source>
</reference>
<dbReference type="EMBL" id="QAZN01000028">
    <property type="protein sequence ID" value="PTV01394.1"/>
    <property type="molecule type" value="Genomic_DNA"/>
</dbReference>
<dbReference type="AlphaFoldDB" id="A0A2T5Q1E0"/>
<feature type="domain" description="Replication-associated protein ORF2/G2P" evidence="1">
    <location>
        <begin position="104"/>
        <end position="211"/>
    </location>
</feature>
<dbReference type="InterPro" id="IPR056906">
    <property type="entry name" value="ORF2/G2P_dom"/>
</dbReference>
<gene>
    <name evidence="2" type="ORF">DB325_09735</name>
</gene>
<evidence type="ECO:0000313" key="2">
    <source>
        <dbReference type="EMBL" id="PTV01394.1"/>
    </source>
</evidence>
<protein>
    <recommendedName>
        <fullName evidence="1">Replication-associated protein ORF2/G2P domain-containing protein</fullName>
    </recommendedName>
</protein>
<dbReference type="Pfam" id="PF23343">
    <property type="entry name" value="REP_ORF2-G2P"/>
    <property type="match status" value="1"/>
</dbReference>
<sequence>MHKSKRTRSREISKKRKAAIKKGDLVKVTRYGKYTEVMFAKHTPPKGKVNIRRKHGSLINSKTRGIINVDHATSRSDLLTSLKRSLKTLSHLIACNFKGGKDEKFITLTYSVPYQLDPHGAKKDWQRLYQNFRNNYPKAKYVAIFEPQGTLYPNEDQKMVPNWHIHILIKGIREDISPKLKKWWRSRGLFKVKPISEIKTNNLGIYFTSYSKNLNPAFIDKVARKVIQEKDTSILVDDDKDVAKGARLLFYPPRFRIYVTSQNLRQPQISYVRFDELDTSKLGELVSESTIDIKDTQTGKIMNSYGYLNFRQK</sequence>
<dbReference type="RefSeq" id="WP_107722167.1">
    <property type="nucleotide sequence ID" value="NZ_QAZN01000028.1"/>
</dbReference>
<evidence type="ECO:0000313" key="3">
    <source>
        <dbReference type="Proteomes" id="UP000244083"/>
    </source>
</evidence>
<organism evidence="2 3">
    <name type="scientific">Limosilactobacillus reuteri</name>
    <name type="common">Lactobacillus reuteri</name>
    <dbReference type="NCBI Taxonomy" id="1598"/>
    <lineage>
        <taxon>Bacteria</taxon>
        <taxon>Bacillati</taxon>
        <taxon>Bacillota</taxon>
        <taxon>Bacilli</taxon>
        <taxon>Lactobacillales</taxon>
        <taxon>Lactobacillaceae</taxon>
        <taxon>Limosilactobacillus</taxon>
    </lineage>
</organism>
<accession>A0A2T5Q1E0</accession>
<evidence type="ECO:0000259" key="1">
    <source>
        <dbReference type="Pfam" id="PF23343"/>
    </source>
</evidence>
<dbReference type="Proteomes" id="UP000244083">
    <property type="component" value="Unassembled WGS sequence"/>
</dbReference>